<evidence type="ECO:0000313" key="6">
    <source>
        <dbReference type="Proteomes" id="UP001175353"/>
    </source>
</evidence>
<feature type="domain" description="DUF7605" evidence="4">
    <location>
        <begin position="671"/>
        <end position="848"/>
    </location>
</feature>
<dbReference type="Proteomes" id="UP001175353">
    <property type="component" value="Unassembled WGS sequence"/>
</dbReference>
<dbReference type="InterPro" id="IPR056024">
    <property type="entry name" value="DUF7605"/>
</dbReference>
<evidence type="ECO:0000259" key="3">
    <source>
        <dbReference type="Pfam" id="PF00350"/>
    </source>
</evidence>
<evidence type="ECO:0008006" key="7">
    <source>
        <dbReference type="Google" id="ProtNLM"/>
    </source>
</evidence>
<dbReference type="SUPFAM" id="SSF52540">
    <property type="entry name" value="P-loop containing nucleoside triphosphate hydrolases"/>
    <property type="match status" value="1"/>
</dbReference>
<dbReference type="Pfam" id="PF24564">
    <property type="entry name" value="DUF7605"/>
    <property type="match status" value="1"/>
</dbReference>
<dbReference type="Pfam" id="PF00350">
    <property type="entry name" value="Dynamin_N"/>
    <property type="match status" value="1"/>
</dbReference>
<sequence>MATPPLDGLEAEKSSSSPPLLGKRKRESDEDSDNKNNAENTLFIPDENDMSLLVYGNKVAGNNDPHHGNDEDEEEDEVDDDDESADDALDDDQDDQDVHMESAEPFPGHAIYDKAIPAIKAKLTDIAKEVVAVLQPHTNGGNYVTTHLDAASVLMTVPSTKRLRVAFIGNAGVGKSSTLNAITDIANLAKSLASGMSCTNLPTEYRNPFPGQIKPYAAIIRYHSCDGIRRLLIEYTKDYYLYEFEADEDWDRETRQDVQKRSKTAFNTLQMLFRDLPEFRNRQAAKQYLDDHYQDPSGDALKCMYAACIKMLRAKAIEDGAYSESYQAASVARLRKQIDPVMGSVSSSDQPALWPLVRHIAIGVQGSRVLDVMTLIDLPGHSDTNESRVEFVKEYIKTCDHIWAVATIGRAVDDNALFNTVHRYGKLFNGRIMVLVTHSDANVDHDLVADLRAKGLDMQGWYKLNNDHKQLSKNIKQLDDANKLARRKKHRQSKSTLLDMHNKEEELDAMRKALESIVLSRYQFSVQARNQWVTEQIRETMEGTLPKGATLAVHCISTAHYAAIKAGRSVEGPRLTPEATGVPALRAYALALAAPELMQSLEQYCSEDLNVFFKNARLWIKTTHVERRAEILRLAQVPLNKLEGRVEARVAAFKDGIKSGLVNALHEQFATTRDTALKVLNRKREVHSSTVCAFIRKHGNHTSRLGIEESWNEQFVKTVTELVDQHWEAFENSRTQISDQFRDVLIQDMRNILPKMAQEHPLGSKALPTVELAGVIDAQVGALNNVFRNSMYPYSQDLRNIRMDVTQDSNMNYFSRTILPAYQECALDTGPGVTKRHLDRLQVHLSKPQSESPFTSVERSFTAALIKNDGKHTSTGENSVKKGVETIFKSLYAAFNRSIDRTIEEPQEKAGREALQKVLRDLENEYREAKNMLKIVKGRYTD</sequence>
<feature type="region of interest" description="Disordered" evidence="2">
    <location>
        <begin position="1"/>
        <end position="106"/>
    </location>
</feature>
<dbReference type="EMBL" id="JAUJLE010000274">
    <property type="protein sequence ID" value="KAK0963577.1"/>
    <property type="molecule type" value="Genomic_DNA"/>
</dbReference>
<feature type="coiled-coil region" evidence="1">
    <location>
        <begin position="912"/>
        <end position="939"/>
    </location>
</feature>
<dbReference type="AlphaFoldDB" id="A0AAN6K2L7"/>
<gene>
    <name evidence="5" type="ORF">LTR91_018906</name>
</gene>
<organism evidence="5 6">
    <name type="scientific">Friedmanniomyces endolithicus</name>
    <dbReference type="NCBI Taxonomy" id="329885"/>
    <lineage>
        <taxon>Eukaryota</taxon>
        <taxon>Fungi</taxon>
        <taxon>Dikarya</taxon>
        <taxon>Ascomycota</taxon>
        <taxon>Pezizomycotina</taxon>
        <taxon>Dothideomycetes</taxon>
        <taxon>Dothideomycetidae</taxon>
        <taxon>Mycosphaerellales</taxon>
        <taxon>Teratosphaeriaceae</taxon>
        <taxon>Friedmanniomyces</taxon>
    </lineage>
</organism>
<feature type="domain" description="Dynamin N-terminal" evidence="3">
    <location>
        <begin position="165"/>
        <end position="409"/>
    </location>
</feature>
<comment type="caution">
    <text evidence="5">The sequence shown here is derived from an EMBL/GenBank/DDBJ whole genome shotgun (WGS) entry which is preliminary data.</text>
</comment>
<reference evidence="5" key="1">
    <citation type="submission" date="2023-06" db="EMBL/GenBank/DDBJ databases">
        <title>Black Yeasts Isolated from many extreme environments.</title>
        <authorList>
            <person name="Coleine C."/>
            <person name="Stajich J.E."/>
            <person name="Selbmann L."/>
        </authorList>
    </citation>
    <scope>NUCLEOTIDE SEQUENCE</scope>
    <source>
        <strain evidence="5">CCFEE 5200</strain>
    </source>
</reference>
<dbReference type="PANTHER" id="PTHR36681:SF3">
    <property type="entry name" value="NUCLEAR GTPASE, GERMINAL CENTER-ASSOCIATED, TANDEM DUPLICATE 3"/>
    <property type="match status" value="1"/>
</dbReference>
<evidence type="ECO:0000259" key="4">
    <source>
        <dbReference type="Pfam" id="PF24564"/>
    </source>
</evidence>
<feature type="compositionally biased region" description="Acidic residues" evidence="2">
    <location>
        <begin position="70"/>
        <end position="95"/>
    </location>
</feature>
<keyword evidence="6" id="KW-1185">Reference proteome</keyword>
<accession>A0AAN6K2L7</accession>
<name>A0AAN6K2L7_9PEZI</name>
<dbReference type="PANTHER" id="PTHR36681">
    <property type="entry name" value="NUCLEAR GTPASE, GERMINAL CENTER-ASSOCIATED, TANDEM DUPLICATE 3"/>
    <property type="match status" value="1"/>
</dbReference>
<evidence type="ECO:0000256" key="1">
    <source>
        <dbReference type="SAM" id="Coils"/>
    </source>
</evidence>
<keyword evidence="1" id="KW-0175">Coiled coil</keyword>
<dbReference type="InterPro" id="IPR045063">
    <property type="entry name" value="Dynamin_N"/>
</dbReference>
<protein>
    <recommendedName>
        <fullName evidence="7">G domain-containing protein</fullName>
    </recommendedName>
</protein>
<evidence type="ECO:0000256" key="2">
    <source>
        <dbReference type="SAM" id="MobiDB-lite"/>
    </source>
</evidence>
<proteinExistence type="predicted"/>
<dbReference type="Gene3D" id="3.40.50.300">
    <property type="entry name" value="P-loop containing nucleotide triphosphate hydrolases"/>
    <property type="match status" value="1"/>
</dbReference>
<dbReference type="InterPro" id="IPR027417">
    <property type="entry name" value="P-loop_NTPase"/>
</dbReference>
<evidence type="ECO:0000313" key="5">
    <source>
        <dbReference type="EMBL" id="KAK0963577.1"/>
    </source>
</evidence>